<dbReference type="EMBL" id="MJMH01000122">
    <property type="protein sequence ID" value="OLQ94519.1"/>
    <property type="molecule type" value="Genomic_DNA"/>
</dbReference>
<dbReference type="InterPro" id="IPR037923">
    <property type="entry name" value="HTH-like"/>
</dbReference>
<dbReference type="PROSITE" id="PS00041">
    <property type="entry name" value="HTH_ARAC_FAMILY_1"/>
    <property type="match status" value="1"/>
</dbReference>
<comment type="caution">
    <text evidence="6">The sequence shown here is derived from an EMBL/GenBank/DDBJ whole genome shotgun (WGS) entry which is preliminary data.</text>
</comment>
<dbReference type="InterPro" id="IPR009057">
    <property type="entry name" value="Homeodomain-like_sf"/>
</dbReference>
<dbReference type="RefSeq" id="WP_075714508.1">
    <property type="nucleotide sequence ID" value="NZ_AP019655.1"/>
</dbReference>
<dbReference type="InterPro" id="IPR018060">
    <property type="entry name" value="HTH_AraC"/>
</dbReference>
<evidence type="ECO:0000256" key="2">
    <source>
        <dbReference type="ARBA" id="ARBA00023125"/>
    </source>
</evidence>
<evidence type="ECO:0000313" key="7">
    <source>
        <dbReference type="Proteomes" id="UP000186039"/>
    </source>
</evidence>
<dbReference type="Gene3D" id="1.10.10.60">
    <property type="entry name" value="Homeodomain-like"/>
    <property type="match status" value="2"/>
</dbReference>
<organism evidence="6 7">
    <name type="scientific">Vibrio panuliri</name>
    <dbReference type="NCBI Taxonomy" id="1381081"/>
    <lineage>
        <taxon>Bacteria</taxon>
        <taxon>Pseudomonadati</taxon>
        <taxon>Pseudomonadota</taxon>
        <taxon>Gammaproteobacteria</taxon>
        <taxon>Vibrionales</taxon>
        <taxon>Vibrionaceae</taxon>
        <taxon>Vibrio</taxon>
    </lineage>
</organism>
<keyword evidence="3" id="KW-0010">Activator</keyword>
<dbReference type="InterPro" id="IPR003313">
    <property type="entry name" value="AraC-bd"/>
</dbReference>
<dbReference type="Pfam" id="PF02311">
    <property type="entry name" value="AraC_binding"/>
    <property type="match status" value="1"/>
</dbReference>
<keyword evidence="1" id="KW-0805">Transcription regulation</keyword>
<dbReference type="SUPFAM" id="SSF46689">
    <property type="entry name" value="Homeodomain-like"/>
    <property type="match status" value="2"/>
</dbReference>
<dbReference type="InterPro" id="IPR018062">
    <property type="entry name" value="HTH_AraC-typ_CS"/>
</dbReference>
<keyword evidence="2" id="KW-0238">DNA-binding</keyword>
<gene>
    <name evidence="6" type="ORF">BIY20_07745</name>
</gene>
<evidence type="ECO:0000256" key="4">
    <source>
        <dbReference type="ARBA" id="ARBA00023163"/>
    </source>
</evidence>
<dbReference type="PROSITE" id="PS01124">
    <property type="entry name" value="HTH_ARAC_FAMILY_2"/>
    <property type="match status" value="1"/>
</dbReference>
<sequence length="275" mass="31731">MKPDNTVTFKQSTLLPWVELRIADNSHACYDAHSHDEFSFGIIDSGQACYTNQKRSNQISQGDIVTINPGDIHACNPERRLNQAAAWSYRMLFVDSREMAKYQREVSSKHAFDYTPFDSDYQRSTRMTQQFEALFHCLSFENCPLAAQTQFLQFVALCFAQSSNHSPSQASPNLKRVREMLLDDIATSHQLEHLAEEVGLSRYQLVRNFKQQYGLPPHAYLINEKIKRAKNLLKTGNTISEVAHQLGFADQAHFQRQFKRKLSVTPKYYQSHFID</sequence>
<dbReference type="InterPro" id="IPR020449">
    <property type="entry name" value="Tscrpt_reg_AraC-type_HTH"/>
</dbReference>
<dbReference type="Pfam" id="PF12833">
    <property type="entry name" value="HTH_18"/>
    <property type="match status" value="1"/>
</dbReference>
<proteinExistence type="predicted"/>
<reference evidence="6 7" key="1">
    <citation type="submission" date="2016-09" db="EMBL/GenBank/DDBJ databases">
        <title>Genomic Taxonomy of the Vibrionaceae.</title>
        <authorList>
            <person name="Gonzalez-Castillo A."/>
            <person name="Gomez-Gil B."/>
            <person name="Enciso-Ibarra K."/>
        </authorList>
    </citation>
    <scope>NUCLEOTIDE SEQUENCE [LARGE SCALE GENOMIC DNA]</scope>
    <source>
        <strain evidence="6 7">CAIM 1902</strain>
    </source>
</reference>
<protein>
    <submittedName>
        <fullName evidence="6">Transcriptional regulator</fullName>
    </submittedName>
</protein>
<dbReference type="SMART" id="SM00342">
    <property type="entry name" value="HTH_ARAC"/>
    <property type="match status" value="1"/>
</dbReference>
<feature type="domain" description="HTH araC/xylS-type" evidence="5">
    <location>
        <begin position="175"/>
        <end position="272"/>
    </location>
</feature>
<accession>A0ABX3FJZ5</accession>
<dbReference type="Proteomes" id="UP000186039">
    <property type="component" value="Unassembled WGS sequence"/>
</dbReference>
<evidence type="ECO:0000256" key="1">
    <source>
        <dbReference type="ARBA" id="ARBA00023015"/>
    </source>
</evidence>
<evidence type="ECO:0000256" key="3">
    <source>
        <dbReference type="ARBA" id="ARBA00023159"/>
    </source>
</evidence>
<name>A0ABX3FJZ5_9VIBR</name>
<keyword evidence="4" id="KW-0804">Transcription</keyword>
<evidence type="ECO:0000259" key="5">
    <source>
        <dbReference type="PROSITE" id="PS01124"/>
    </source>
</evidence>
<dbReference type="InterPro" id="IPR050204">
    <property type="entry name" value="AraC_XylS_family_regulators"/>
</dbReference>
<dbReference type="SUPFAM" id="SSF51215">
    <property type="entry name" value="Regulatory protein AraC"/>
    <property type="match status" value="1"/>
</dbReference>
<keyword evidence="7" id="KW-1185">Reference proteome</keyword>
<dbReference type="PRINTS" id="PR00032">
    <property type="entry name" value="HTHARAC"/>
</dbReference>
<evidence type="ECO:0000313" key="6">
    <source>
        <dbReference type="EMBL" id="OLQ94519.1"/>
    </source>
</evidence>
<dbReference type="PANTHER" id="PTHR46796:SF2">
    <property type="entry name" value="TRANSCRIPTIONAL REGULATORY PROTEIN"/>
    <property type="match status" value="1"/>
</dbReference>
<dbReference type="PANTHER" id="PTHR46796">
    <property type="entry name" value="HTH-TYPE TRANSCRIPTIONAL ACTIVATOR RHAS-RELATED"/>
    <property type="match status" value="1"/>
</dbReference>